<dbReference type="Pfam" id="PF25023">
    <property type="entry name" value="TEN_YD-shell"/>
    <property type="match status" value="1"/>
</dbReference>
<dbReference type="InterPro" id="IPR050708">
    <property type="entry name" value="T6SS_VgrG/RHS"/>
</dbReference>
<name>A0A0A0BP68_9CELL</name>
<evidence type="ECO:0000313" key="4">
    <source>
        <dbReference type="EMBL" id="KGM08899.1"/>
    </source>
</evidence>
<dbReference type="NCBIfam" id="TIGR01643">
    <property type="entry name" value="YD_repeat_2x"/>
    <property type="match status" value="1"/>
</dbReference>
<feature type="domain" description="Teneurin-like YD-shell" evidence="3">
    <location>
        <begin position="19"/>
        <end position="264"/>
    </location>
</feature>
<dbReference type="OrthoDB" id="166951at2"/>
<evidence type="ECO:0000259" key="3">
    <source>
        <dbReference type="Pfam" id="PF25023"/>
    </source>
</evidence>
<dbReference type="AlphaFoldDB" id="A0A0A0BP68"/>
<dbReference type="RefSeq" id="WP_043609790.1">
    <property type="nucleotide sequence ID" value="NZ_AXCY01000143.1"/>
</dbReference>
<dbReference type="InterPro" id="IPR056823">
    <property type="entry name" value="TEN-like_YD-shell"/>
</dbReference>
<reference evidence="4 5" key="2">
    <citation type="journal article" date="2015" name="Stand. Genomic Sci.">
        <title>Draft genome sequence of Cellulomonas carbonis T26(T) and comparative analysis of six Cellulomonas genomes.</title>
        <authorList>
            <person name="Zhuang W."/>
            <person name="Zhang S."/>
            <person name="Xia X."/>
            <person name="Wang G."/>
        </authorList>
    </citation>
    <scope>NUCLEOTIDE SEQUENCE [LARGE SCALE GENOMIC DNA]</scope>
    <source>
        <strain evidence="4 5">T26</strain>
    </source>
</reference>
<comment type="caution">
    <text evidence="4">The sequence shown here is derived from an EMBL/GenBank/DDBJ whole genome shotgun (WGS) entry which is preliminary data.</text>
</comment>
<dbReference type="Gene3D" id="2.180.10.10">
    <property type="entry name" value="RHS repeat-associated core"/>
    <property type="match status" value="1"/>
</dbReference>
<gene>
    <name evidence="4" type="ORF">N868_05805</name>
</gene>
<organism evidence="4 5">
    <name type="scientific">Cellulomonas carbonis T26</name>
    <dbReference type="NCBI Taxonomy" id="947969"/>
    <lineage>
        <taxon>Bacteria</taxon>
        <taxon>Bacillati</taxon>
        <taxon>Actinomycetota</taxon>
        <taxon>Actinomycetes</taxon>
        <taxon>Micrococcales</taxon>
        <taxon>Cellulomonadaceae</taxon>
        <taxon>Cellulomonas</taxon>
    </lineage>
</organism>
<dbReference type="PANTHER" id="PTHR32305:SF15">
    <property type="entry name" value="PROTEIN RHSA-RELATED"/>
    <property type="match status" value="1"/>
</dbReference>
<dbReference type="InterPro" id="IPR022385">
    <property type="entry name" value="Rhs_assc_core"/>
</dbReference>
<dbReference type="EMBL" id="AXCY01000143">
    <property type="protein sequence ID" value="KGM08899.1"/>
    <property type="molecule type" value="Genomic_DNA"/>
</dbReference>
<evidence type="ECO:0000256" key="2">
    <source>
        <dbReference type="SAM" id="MobiDB-lite"/>
    </source>
</evidence>
<keyword evidence="1" id="KW-0677">Repeat</keyword>
<proteinExistence type="predicted"/>
<feature type="compositionally biased region" description="Polar residues" evidence="2">
    <location>
        <begin position="48"/>
        <end position="58"/>
    </location>
</feature>
<keyword evidence="5" id="KW-1185">Reference proteome</keyword>
<feature type="compositionally biased region" description="Low complexity" evidence="2">
    <location>
        <begin position="35"/>
        <end position="47"/>
    </location>
</feature>
<dbReference type="Proteomes" id="UP000029839">
    <property type="component" value="Unassembled WGS sequence"/>
</dbReference>
<accession>A0A0A0BP68</accession>
<reference evidence="4 5" key="1">
    <citation type="submission" date="2013-08" db="EMBL/GenBank/DDBJ databases">
        <title>Genome sequencing of Cellulomonas carbonis T26.</title>
        <authorList>
            <person name="Chen F."/>
            <person name="Li Y."/>
            <person name="Wang G."/>
        </authorList>
    </citation>
    <scope>NUCLEOTIDE SEQUENCE [LARGE SCALE GENOMIC DNA]</scope>
    <source>
        <strain evidence="4 5">T26</strain>
    </source>
</reference>
<evidence type="ECO:0000256" key="1">
    <source>
        <dbReference type="ARBA" id="ARBA00022737"/>
    </source>
</evidence>
<evidence type="ECO:0000313" key="5">
    <source>
        <dbReference type="Proteomes" id="UP000029839"/>
    </source>
</evidence>
<sequence length="364" mass="36958">MRPRPPGRGTNATTHPAVTHAYAYDARGNRTTATVTTGGSTTTQTRTHNPANQTTSSGFTYDGAGNLTADPAAGTIAYTAGDQMASVTQAGTTYNYTYAGVGNGELVRNETPGGTYSYTYGTTGAVGRPAIERVTLDGNTAHLDNDPTGQPVQIRTSTGQDLLYIYDGLGSPVALLSNFNTTAFAYSFDPYGVAELEQTSGGNATVQTPFLYTGGLHDRTTDWIKNGARYYAPTEGRWTQYDTLDAPLDPANANRYAYAANNPVNYVDPTGRVTAGQLAGGAVATALGVVGVGVICGTTLGIGCAVAAGIGVEAAAGAIGGGVQARMDGTSVSEGVRDGAVLGAVTGGVGATGVGLFVKGAHAL</sequence>
<dbReference type="InterPro" id="IPR006530">
    <property type="entry name" value="YD"/>
</dbReference>
<dbReference type="NCBIfam" id="TIGR03696">
    <property type="entry name" value="Rhs_assc_core"/>
    <property type="match status" value="1"/>
</dbReference>
<protein>
    <recommendedName>
        <fullName evidence="3">Teneurin-like YD-shell domain-containing protein</fullName>
    </recommendedName>
</protein>
<dbReference type="PANTHER" id="PTHR32305">
    <property type="match status" value="1"/>
</dbReference>
<feature type="region of interest" description="Disordered" evidence="2">
    <location>
        <begin position="35"/>
        <end position="58"/>
    </location>
</feature>